<sequence length="246" mass="26422">MSVASLDHAVWRADQMASCQAGVVASGHALLDRELPDGGWPTASLIELLPQQPGIGEMRLLQPALASIAQRRRIVLVQPPHAPQTAAWSGWGLAAERLLWVKTERTADALWSVEQILRNGSCGAVLFWQTHSRPEALRRLHLAAQAGDAMFWLLRPLPNAQDASPSPLRLALQPARGGIAVHVIKRRGPARDTPLFVPLTMPARVSPGAATDDTVIPFNPISIRHAPVDRLAPAVAASRNAASALV</sequence>
<dbReference type="Proteomes" id="UP000295382">
    <property type="component" value="Unassembled WGS sequence"/>
</dbReference>
<dbReference type="OrthoDB" id="9811176at2"/>
<keyword evidence="2" id="KW-1185">Reference proteome</keyword>
<dbReference type="NCBIfam" id="NF033429">
    <property type="entry name" value="ImuA_translesion"/>
    <property type="match status" value="1"/>
</dbReference>
<dbReference type="EMBL" id="SLZQ01000001">
    <property type="protein sequence ID" value="TCS39280.1"/>
    <property type="molecule type" value="Genomic_DNA"/>
</dbReference>
<evidence type="ECO:0000313" key="1">
    <source>
        <dbReference type="EMBL" id="TCS39280.1"/>
    </source>
</evidence>
<dbReference type="PIRSF" id="PIRSF037290">
    <property type="entry name" value="UCP037290"/>
    <property type="match status" value="1"/>
</dbReference>
<dbReference type="InterPro" id="IPR027417">
    <property type="entry name" value="P-loop_NTPase"/>
</dbReference>
<dbReference type="InterPro" id="IPR047610">
    <property type="entry name" value="ImuA_translesion"/>
</dbReference>
<reference evidence="1 2" key="1">
    <citation type="submission" date="2019-03" db="EMBL/GenBank/DDBJ databases">
        <title>Genomic Encyclopedia of Type Strains, Phase IV (KMG-IV): sequencing the most valuable type-strain genomes for metagenomic binning, comparative biology and taxonomic classification.</title>
        <authorList>
            <person name="Goeker M."/>
        </authorList>
    </citation>
    <scope>NUCLEOTIDE SEQUENCE [LARGE SCALE GENOMIC DNA]</scope>
    <source>
        <strain evidence="1 2">DSM 7445</strain>
    </source>
</reference>
<gene>
    <name evidence="1" type="ORF">EDC30_101235</name>
</gene>
<evidence type="ECO:0000313" key="2">
    <source>
        <dbReference type="Proteomes" id="UP000295382"/>
    </source>
</evidence>
<dbReference type="Gene3D" id="3.40.50.300">
    <property type="entry name" value="P-loop containing nucleotide triphosphate hydrolases"/>
    <property type="match status" value="1"/>
</dbReference>
<dbReference type="InterPro" id="IPR017166">
    <property type="entry name" value="UCP037290"/>
</dbReference>
<proteinExistence type="predicted"/>
<dbReference type="RefSeq" id="WP_132256511.1">
    <property type="nucleotide sequence ID" value="NZ_SLZQ01000001.1"/>
</dbReference>
<accession>A0A4V2UJA1</accession>
<dbReference type="AlphaFoldDB" id="A0A4V2UJA1"/>
<name>A0A4V2UJA1_PAULE</name>
<protein>
    <submittedName>
        <fullName evidence="1">Protein ImuA</fullName>
    </submittedName>
</protein>
<comment type="caution">
    <text evidence="1">The sequence shown here is derived from an EMBL/GenBank/DDBJ whole genome shotgun (WGS) entry which is preliminary data.</text>
</comment>
<dbReference type="SUPFAM" id="SSF52540">
    <property type="entry name" value="P-loop containing nucleoside triphosphate hydrolases"/>
    <property type="match status" value="1"/>
</dbReference>
<organism evidence="1 2">
    <name type="scientific">Paucimonas lemoignei</name>
    <name type="common">Pseudomonas lemoignei</name>
    <dbReference type="NCBI Taxonomy" id="29443"/>
    <lineage>
        <taxon>Bacteria</taxon>
        <taxon>Pseudomonadati</taxon>
        <taxon>Pseudomonadota</taxon>
        <taxon>Betaproteobacteria</taxon>
        <taxon>Burkholderiales</taxon>
        <taxon>Burkholderiaceae</taxon>
        <taxon>Paucimonas</taxon>
    </lineage>
</organism>